<keyword evidence="5" id="KW-0597">Phosphoprotein</keyword>
<dbReference type="Gene3D" id="6.10.340.10">
    <property type="match status" value="1"/>
</dbReference>
<dbReference type="EC" id="2.7.13.3" evidence="3"/>
<keyword evidence="7 14" id="KW-0812">Transmembrane</keyword>
<comment type="caution">
    <text evidence="17">The sequence shown here is derived from an EMBL/GenBank/DDBJ whole genome shotgun (WGS) entry which is preliminary data.</text>
</comment>
<evidence type="ECO:0000256" key="6">
    <source>
        <dbReference type="ARBA" id="ARBA00022679"/>
    </source>
</evidence>
<dbReference type="Pfam" id="PF02518">
    <property type="entry name" value="HATPase_c"/>
    <property type="match status" value="1"/>
</dbReference>
<comment type="subcellular location">
    <subcellularLocation>
        <location evidence="2">Cell membrane</location>
        <topology evidence="2">Multi-pass membrane protein</topology>
    </subcellularLocation>
</comment>
<dbReference type="InterPro" id="IPR003660">
    <property type="entry name" value="HAMP_dom"/>
</dbReference>
<reference evidence="17" key="1">
    <citation type="submission" date="2021-05" db="EMBL/GenBank/DDBJ databases">
        <title>Molecular characterization for Shewanella algae harboring chromosomal blaOXA-55-like strains isolated from clinical and environment sample.</title>
        <authorList>
            <person name="Ohama Y."/>
            <person name="Aoki K."/>
            <person name="Harada S."/>
            <person name="Moriya K."/>
            <person name="Ishii Y."/>
            <person name="Tateda K."/>
        </authorList>
    </citation>
    <scope>NUCLEOTIDE SEQUENCE</scope>
    <source>
        <strain evidence="17">JCM 11563</strain>
    </source>
</reference>
<evidence type="ECO:0000256" key="13">
    <source>
        <dbReference type="ARBA" id="ARBA00023136"/>
    </source>
</evidence>
<evidence type="ECO:0000256" key="12">
    <source>
        <dbReference type="ARBA" id="ARBA00023012"/>
    </source>
</evidence>
<keyword evidence="9 17" id="KW-0418">Kinase</keyword>
<dbReference type="PRINTS" id="PR00344">
    <property type="entry name" value="BCTRLSENSOR"/>
</dbReference>
<sequence>MSRKLFWKLCLIIATGVVALFYVISLFISRTEEGMSLLALEDRQTLKAWGETAEELYNHGSRTELEQWLTELKLQENTWAAVANYEVNHIAGDALNDRFNQGYNLGRNIEWKVHLYFADNPIMELPFKDQQVSFLIQLPNRMRPGDYWRQTEITFQIILPAILLALLSFVLYRHIMKPLVQLQQVTGHFSKGQFDISAKALMGNRSDEFSELALAFDNMAQRISEQIISQRQLIADLSHELRTPLTRLDIALEGVTHSAISTEVVNRLDIALEGGTQPVINAEAVSRIGRESKHIRKLVEDTLILAWLENEQPLLNEETVELVDLLDVLIEDAKFEFPDRNIVYQLPNSALACQSNHRAAGQAIENVLRNALRYTARGKTVSMSMHKENNHYRIDIVDQGPGVPEEYLTAIFKPFFRVDKSRTADGSSFGLGLALAKRQLAAINAQIQASNEVVDQVTTGLRMTIVLPQ</sequence>
<dbReference type="Proteomes" id="UP000887104">
    <property type="component" value="Unassembled WGS sequence"/>
</dbReference>
<dbReference type="InterPro" id="IPR031930">
    <property type="entry name" value="HK_sensor"/>
</dbReference>
<dbReference type="CDD" id="cd00082">
    <property type="entry name" value="HisKA"/>
    <property type="match status" value="1"/>
</dbReference>
<keyword evidence="12" id="KW-0902">Two-component regulatory system</keyword>
<keyword evidence="4" id="KW-1003">Cell membrane</keyword>
<dbReference type="SMART" id="SM00387">
    <property type="entry name" value="HATPase_c"/>
    <property type="match status" value="1"/>
</dbReference>
<dbReference type="EMBL" id="BPEY01000006">
    <property type="protein sequence ID" value="GIU41472.1"/>
    <property type="molecule type" value="Genomic_DNA"/>
</dbReference>
<evidence type="ECO:0000256" key="7">
    <source>
        <dbReference type="ARBA" id="ARBA00022692"/>
    </source>
</evidence>
<keyword evidence="6" id="KW-0808">Transferase</keyword>
<evidence type="ECO:0000259" key="16">
    <source>
        <dbReference type="PROSITE" id="PS50885"/>
    </source>
</evidence>
<dbReference type="InterPro" id="IPR038428">
    <property type="entry name" value="HK_sensor_dom_sf"/>
</dbReference>
<dbReference type="PROSITE" id="PS50109">
    <property type="entry name" value="HIS_KIN"/>
    <property type="match status" value="1"/>
</dbReference>
<keyword evidence="11 14" id="KW-1133">Transmembrane helix</keyword>
<feature type="transmembrane region" description="Helical" evidence="14">
    <location>
        <begin position="153"/>
        <end position="172"/>
    </location>
</feature>
<evidence type="ECO:0000256" key="11">
    <source>
        <dbReference type="ARBA" id="ARBA00022989"/>
    </source>
</evidence>
<dbReference type="Pfam" id="PF00512">
    <property type="entry name" value="HisKA"/>
    <property type="match status" value="1"/>
</dbReference>
<dbReference type="GO" id="GO:0016301">
    <property type="term" value="F:kinase activity"/>
    <property type="evidence" value="ECO:0007669"/>
    <property type="project" value="UniProtKB-KW"/>
</dbReference>
<keyword evidence="13 14" id="KW-0472">Membrane</keyword>
<dbReference type="InterPro" id="IPR003594">
    <property type="entry name" value="HATPase_dom"/>
</dbReference>
<dbReference type="PANTHER" id="PTHR45528:SF1">
    <property type="entry name" value="SENSOR HISTIDINE KINASE CPXA"/>
    <property type="match status" value="1"/>
</dbReference>
<dbReference type="RefSeq" id="WP_220779185.1">
    <property type="nucleotide sequence ID" value="NZ_BPEY01000006.1"/>
</dbReference>
<feature type="transmembrane region" description="Helical" evidence="14">
    <location>
        <begin position="6"/>
        <end position="28"/>
    </location>
</feature>
<evidence type="ECO:0000256" key="8">
    <source>
        <dbReference type="ARBA" id="ARBA00022741"/>
    </source>
</evidence>
<proteinExistence type="predicted"/>
<evidence type="ECO:0000256" key="2">
    <source>
        <dbReference type="ARBA" id="ARBA00004651"/>
    </source>
</evidence>
<dbReference type="Pfam" id="PF16750">
    <property type="entry name" value="HK_sensor"/>
    <property type="match status" value="1"/>
</dbReference>
<dbReference type="InterPro" id="IPR005467">
    <property type="entry name" value="His_kinase_dom"/>
</dbReference>
<dbReference type="PROSITE" id="PS50885">
    <property type="entry name" value="HAMP"/>
    <property type="match status" value="1"/>
</dbReference>
<protein>
    <recommendedName>
        <fullName evidence="3">histidine kinase</fullName>
        <ecNumber evidence="3">2.7.13.3</ecNumber>
    </recommendedName>
</protein>
<evidence type="ECO:0000256" key="9">
    <source>
        <dbReference type="ARBA" id="ARBA00022777"/>
    </source>
</evidence>
<dbReference type="Gene3D" id="3.30.450.170">
    <property type="entry name" value="Two-component histidine kinase, sensor domain"/>
    <property type="match status" value="1"/>
</dbReference>
<dbReference type="Gene3D" id="3.30.565.10">
    <property type="entry name" value="Histidine kinase-like ATPase, C-terminal domain"/>
    <property type="match status" value="1"/>
</dbReference>
<dbReference type="InterPro" id="IPR050398">
    <property type="entry name" value="HssS/ArlS-like"/>
</dbReference>
<dbReference type="InterPro" id="IPR036890">
    <property type="entry name" value="HATPase_C_sf"/>
</dbReference>
<gene>
    <name evidence="17" type="ORF">TUM4438_05840</name>
</gene>
<dbReference type="InterPro" id="IPR003661">
    <property type="entry name" value="HisK_dim/P_dom"/>
</dbReference>
<dbReference type="Gene3D" id="1.10.287.130">
    <property type="match status" value="1"/>
</dbReference>
<evidence type="ECO:0000256" key="3">
    <source>
        <dbReference type="ARBA" id="ARBA00012438"/>
    </source>
</evidence>
<evidence type="ECO:0000313" key="17">
    <source>
        <dbReference type="EMBL" id="GIU41472.1"/>
    </source>
</evidence>
<evidence type="ECO:0000259" key="15">
    <source>
        <dbReference type="PROSITE" id="PS50109"/>
    </source>
</evidence>
<dbReference type="SUPFAM" id="SSF47384">
    <property type="entry name" value="Homodimeric domain of signal transducing histidine kinase"/>
    <property type="match status" value="1"/>
</dbReference>
<feature type="domain" description="Histidine kinase" evidence="15">
    <location>
        <begin position="236"/>
        <end position="469"/>
    </location>
</feature>
<evidence type="ECO:0000256" key="5">
    <source>
        <dbReference type="ARBA" id="ARBA00022553"/>
    </source>
</evidence>
<dbReference type="InterPro" id="IPR004358">
    <property type="entry name" value="Sig_transdc_His_kin-like_C"/>
</dbReference>
<dbReference type="SMART" id="SM00388">
    <property type="entry name" value="HisKA"/>
    <property type="match status" value="1"/>
</dbReference>
<dbReference type="InterPro" id="IPR036097">
    <property type="entry name" value="HisK_dim/P_sf"/>
</dbReference>
<dbReference type="SMART" id="SM00304">
    <property type="entry name" value="HAMP"/>
    <property type="match status" value="1"/>
</dbReference>
<dbReference type="Pfam" id="PF00672">
    <property type="entry name" value="HAMP"/>
    <property type="match status" value="1"/>
</dbReference>
<accession>A0ABQ4P1U3</accession>
<organism evidence="17 18">
    <name type="scientific">Shewanella sairae</name>
    <dbReference type="NCBI Taxonomy" id="190310"/>
    <lineage>
        <taxon>Bacteria</taxon>
        <taxon>Pseudomonadati</taxon>
        <taxon>Pseudomonadota</taxon>
        <taxon>Gammaproteobacteria</taxon>
        <taxon>Alteromonadales</taxon>
        <taxon>Shewanellaceae</taxon>
        <taxon>Shewanella</taxon>
    </lineage>
</organism>
<dbReference type="PANTHER" id="PTHR45528">
    <property type="entry name" value="SENSOR HISTIDINE KINASE CPXA"/>
    <property type="match status" value="1"/>
</dbReference>
<dbReference type="SUPFAM" id="SSF158472">
    <property type="entry name" value="HAMP domain-like"/>
    <property type="match status" value="1"/>
</dbReference>
<keyword evidence="18" id="KW-1185">Reference proteome</keyword>
<evidence type="ECO:0000256" key="1">
    <source>
        <dbReference type="ARBA" id="ARBA00000085"/>
    </source>
</evidence>
<feature type="domain" description="HAMP" evidence="16">
    <location>
        <begin position="173"/>
        <end position="228"/>
    </location>
</feature>
<evidence type="ECO:0000256" key="14">
    <source>
        <dbReference type="SAM" id="Phobius"/>
    </source>
</evidence>
<keyword evidence="10" id="KW-0067">ATP-binding</keyword>
<evidence type="ECO:0000256" key="10">
    <source>
        <dbReference type="ARBA" id="ARBA00022840"/>
    </source>
</evidence>
<comment type="catalytic activity">
    <reaction evidence="1">
        <text>ATP + protein L-histidine = ADP + protein N-phospho-L-histidine.</text>
        <dbReference type="EC" id="2.7.13.3"/>
    </reaction>
</comment>
<dbReference type="CDD" id="cd06225">
    <property type="entry name" value="HAMP"/>
    <property type="match status" value="1"/>
</dbReference>
<dbReference type="SUPFAM" id="SSF55874">
    <property type="entry name" value="ATPase domain of HSP90 chaperone/DNA topoisomerase II/histidine kinase"/>
    <property type="match status" value="1"/>
</dbReference>
<evidence type="ECO:0000313" key="18">
    <source>
        <dbReference type="Proteomes" id="UP000887104"/>
    </source>
</evidence>
<evidence type="ECO:0000256" key="4">
    <source>
        <dbReference type="ARBA" id="ARBA00022475"/>
    </source>
</evidence>
<keyword evidence="8" id="KW-0547">Nucleotide-binding</keyword>
<name>A0ABQ4P1U3_9GAMM</name>